<dbReference type="OrthoDB" id="5587079at2"/>
<proteinExistence type="predicted"/>
<accession>A0A109FQP3</accession>
<evidence type="ECO:0008006" key="3">
    <source>
        <dbReference type="Google" id="ProtNLM"/>
    </source>
</evidence>
<evidence type="ECO:0000313" key="2">
    <source>
        <dbReference type="Proteomes" id="UP000067111"/>
    </source>
</evidence>
<name>A0A109FQP3_9PSED</name>
<evidence type="ECO:0000313" key="1">
    <source>
        <dbReference type="EMBL" id="KWU52685.1"/>
    </source>
</evidence>
<dbReference type="AlphaFoldDB" id="A0A109FQP3"/>
<dbReference type="SUPFAM" id="SSF81901">
    <property type="entry name" value="HCP-like"/>
    <property type="match status" value="1"/>
</dbReference>
<dbReference type="Gene3D" id="1.25.40.10">
    <property type="entry name" value="Tetratricopeptide repeat domain"/>
    <property type="match status" value="1"/>
</dbReference>
<gene>
    <name evidence="1" type="ORF">AWV77_02125</name>
</gene>
<dbReference type="RefSeq" id="WP_060752628.1">
    <property type="nucleotide sequence ID" value="NZ_LRMR01000003.1"/>
</dbReference>
<sequence>MYVDSQTLPALFTLLTQLNAQKSLLGETLQASLDQLNGIAGRIGFELFSLESYAQAELCLNITAARGHAEAQYAMSLCVSRRDGDLRIASEEARQWLKLAAAQNHIPALMRLGDADSLAKAREQLTPDAVAGDTQAMRLLFLLDKDVSWLEKAVAKGDHAAQFQLAQAYRDTPQLILNAVERRALVEELLQKAADGGDLQALADRVFSSKSSASVLEKQQRLIQLAGTGQLDALLEYGYALAGMPRNGKGKLNFAQRHPSAPRTYGLARDFAKAYAVLGLVLPKLPDYPAAEILKQDMNAIWHQMTLEQYSTCETLRLDLQARIPRVFKLMAPIIIVGRPSY</sequence>
<comment type="caution">
    <text evidence="1">The sequence shown here is derived from an EMBL/GenBank/DDBJ whole genome shotgun (WGS) entry which is preliminary data.</text>
</comment>
<protein>
    <recommendedName>
        <fullName evidence="3">Sel1 repeat family protein</fullName>
    </recommendedName>
</protein>
<reference evidence="2" key="1">
    <citation type="submission" date="2016-01" db="EMBL/GenBank/DDBJ databases">
        <authorList>
            <person name="Gamez R.M."/>
            <person name="Rodriguez F."/>
            <person name="Bernal J.F."/>
            <person name="Agarwala R."/>
            <person name="Landsman D."/>
            <person name="Marino-Ramirez L."/>
        </authorList>
    </citation>
    <scope>NUCLEOTIDE SEQUENCE [LARGE SCALE GENOMIC DNA]</scope>
    <source>
        <strain evidence="2">Ps006</strain>
    </source>
</reference>
<organism evidence="1 2">
    <name type="scientific">Pseudomonas palleroniana</name>
    <dbReference type="NCBI Taxonomy" id="191390"/>
    <lineage>
        <taxon>Bacteria</taxon>
        <taxon>Pseudomonadati</taxon>
        <taxon>Pseudomonadota</taxon>
        <taxon>Gammaproteobacteria</taxon>
        <taxon>Pseudomonadales</taxon>
        <taxon>Pseudomonadaceae</taxon>
        <taxon>Pseudomonas</taxon>
    </lineage>
</organism>
<dbReference type="Proteomes" id="UP000067111">
    <property type="component" value="Unassembled WGS sequence"/>
</dbReference>
<dbReference type="InterPro" id="IPR011990">
    <property type="entry name" value="TPR-like_helical_dom_sf"/>
</dbReference>
<dbReference type="EMBL" id="LRMR01000003">
    <property type="protein sequence ID" value="KWU52685.1"/>
    <property type="molecule type" value="Genomic_DNA"/>
</dbReference>